<evidence type="ECO:0000256" key="9">
    <source>
        <dbReference type="ARBA" id="ARBA00022960"/>
    </source>
</evidence>
<reference evidence="18" key="2">
    <citation type="journal article" date="2021" name="PeerJ">
        <title>Extensive microbial diversity within the chicken gut microbiome revealed by metagenomics and culture.</title>
        <authorList>
            <person name="Gilroy R."/>
            <person name="Ravi A."/>
            <person name="Getino M."/>
            <person name="Pursley I."/>
            <person name="Horton D.L."/>
            <person name="Alikhan N.F."/>
            <person name="Baker D."/>
            <person name="Gharbi K."/>
            <person name="Hall N."/>
            <person name="Watson M."/>
            <person name="Adriaenssens E.M."/>
            <person name="Foster-Nyarko E."/>
            <person name="Jarju S."/>
            <person name="Secka A."/>
            <person name="Antonio M."/>
            <person name="Oren A."/>
            <person name="Chaudhuri R.R."/>
            <person name="La Ragione R."/>
            <person name="Hildebrand F."/>
            <person name="Pallen M.J."/>
        </authorList>
    </citation>
    <scope>NUCLEOTIDE SEQUENCE</scope>
    <source>
        <strain evidence="18">ChiSjej1B19-7085</strain>
    </source>
</reference>
<keyword evidence="10" id="KW-0573">Peptidoglycan synthesis</keyword>
<feature type="domain" description="Peptidase S11 D-Ala-D-Ala carboxypeptidase A C-terminal" evidence="17">
    <location>
        <begin position="286"/>
        <end position="378"/>
    </location>
</feature>
<dbReference type="InterPro" id="IPR015956">
    <property type="entry name" value="Peniciliin-bd_prot_C_sf"/>
</dbReference>
<feature type="active site" description="Acyl-ester intermediate" evidence="13">
    <location>
        <position position="50"/>
    </location>
</feature>
<comment type="catalytic activity">
    <reaction evidence="12">
        <text>Preferential cleavage: (Ac)2-L-Lys-D-Ala-|-D-Ala. Also transpeptidation of peptidyl-alanyl moieties that are N-acyl substituents of D-alanine.</text>
        <dbReference type="EC" id="3.4.16.4"/>
    </reaction>
</comment>
<dbReference type="InterPro" id="IPR001967">
    <property type="entry name" value="Peptidase_S11_N"/>
</dbReference>
<reference evidence="18" key="1">
    <citation type="submission" date="2020-10" db="EMBL/GenBank/DDBJ databases">
        <authorList>
            <person name="Gilroy R."/>
        </authorList>
    </citation>
    <scope>NUCLEOTIDE SEQUENCE</scope>
    <source>
        <strain evidence="18">ChiSjej1B19-7085</strain>
    </source>
</reference>
<dbReference type="Gene3D" id="3.40.710.10">
    <property type="entry name" value="DD-peptidase/beta-lactamase superfamily"/>
    <property type="match status" value="1"/>
</dbReference>
<dbReference type="EMBL" id="DVHF01000079">
    <property type="protein sequence ID" value="HIR57340.1"/>
    <property type="molecule type" value="Genomic_DNA"/>
</dbReference>
<evidence type="ECO:0000256" key="10">
    <source>
        <dbReference type="ARBA" id="ARBA00022984"/>
    </source>
</evidence>
<keyword evidence="7" id="KW-0732">Signal</keyword>
<gene>
    <name evidence="18" type="ORF">IAA54_06700</name>
</gene>
<evidence type="ECO:0000256" key="4">
    <source>
        <dbReference type="ARBA" id="ARBA00012448"/>
    </source>
</evidence>
<keyword evidence="9" id="KW-0133">Cell shape</keyword>
<evidence type="ECO:0000259" key="17">
    <source>
        <dbReference type="SMART" id="SM00936"/>
    </source>
</evidence>
<name>A0A9D1J1L9_9FIRM</name>
<dbReference type="GO" id="GO:0071555">
    <property type="term" value="P:cell wall organization"/>
    <property type="evidence" value="ECO:0007669"/>
    <property type="project" value="UniProtKB-KW"/>
</dbReference>
<feature type="active site" description="Proton acceptor" evidence="13">
    <location>
        <position position="53"/>
    </location>
</feature>
<dbReference type="PRINTS" id="PR00725">
    <property type="entry name" value="DADACBPTASE1"/>
</dbReference>
<comment type="pathway">
    <text evidence="2">Cell wall biogenesis; peptidoglycan biosynthesis.</text>
</comment>
<dbReference type="SUPFAM" id="SSF69189">
    <property type="entry name" value="Penicillin-binding protein associated domain"/>
    <property type="match status" value="1"/>
</dbReference>
<keyword evidence="5 18" id="KW-0121">Carboxypeptidase</keyword>
<dbReference type="InterPro" id="IPR012907">
    <property type="entry name" value="Peptidase_S11_C"/>
</dbReference>
<feature type="active site" evidence="13">
    <location>
        <position position="111"/>
    </location>
</feature>
<dbReference type="EC" id="3.4.16.4" evidence="4"/>
<dbReference type="InterPro" id="IPR018044">
    <property type="entry name" value="Peptidase_S11"/>
</dbReference>
<sequence>MALVWLPKPVDAATYDIDFETTSQAIELINLDTDTIVYQQNADQKMYPASTTKIMTYIVAVEHITDLENTQITVSEEIVNELLGTGSSLAGVREGEILTAMQLLNCMMIPSGNDAALVLANYVGGGDTQVFIDMMNEKAAELGCENTHFMNPHGLHDDQHYTTADDLYKITKYAMTLPYFMEICSKTYYQIPATNVSPEPRYVYTTNMLIEPNAGGSYYYPYCNGIKTGSHDQAGYCLVSTAVKDGYSYMCIALGAPSVDDQGNRVSTNGAFVDTKNLYIWAFDNLRLKTVLSSDESVCDVTLNLAWNKDKLLLVPERSYSTILPKDISETSVIITPDVPESIDAPVKKGDVIGTATLSYVGQELATINLVASESVERSEVLHSVDTMNEVIHSQWFQIIAGVIAALVLIYLILALIYNRKKKKLRKVKKYRRM</sequence>
<keyword evidence="8" id="KW-0378">Hydrolase</keyword>
<accession>A0A9D1J1L9</accession>
<evidence type="ECO:0000256" key="13">
    <source>
        <dbReference type="PIRSR" id="PIRSR618044-1"/>
    </source>
</evidence>
<evidence type="ECO:0000256" key="1">
    <source>
        <dbReference type="ARBA" id="ARBA00003217"/>
    </source>
</evidence>
<evidence type="ECO:0000256" key="15">
    <source>
        <dbReference type="RuleBase" id="RU004016"/>
    </source>
</evidence>
<keyword evidence="16" id="KW-1133">Transmembrane helix</keyword>
<comment type="similarity">
    <text evidence="3 15">Belongs to the peptidase S11 family.</text>
</comment>
<dbReference type="GO" id="GO:0006508">
    <property type="term" value="P:proteolysis"/>
    <property type="evidence" value="ECO:0007669"/>
    <property type="project" value="UniProtKB-KW"/>
</dbReference>
<keyword evidence="16" id="KW-0472">Membrane</keyword>
<keyword evidence="6" id="KW-0645">Protease</keyword>
<dbReference type="PANTHER" id="PTHR21581:SF6">
    <property type="entry name" value="TRAFFICKING PROTEIN PARTICLE COMPLEX SUBUNIT 12"/>
    <property type="match status" value="1"/>
</dbReference>
<evidence type="ECO:0000256" key="6">
    <source>
        <dbReference type="ARBA" id="ARBA00022670"/>
    </source>
</evidence>
<dbReference type="Pfam" id="PF07943">
    <property type="entry name" value="PBP5_C"/>
    <property type="match status" value="1"/>
</dbReference>
<keyword evidence="16" id="KW-0812">Transmembrane</keyword>
<evidence type="ECO:0000313" key="19">
    <source>
        <dbReference type="Proteomes" id="UP000886785"/>
    </source>
</evidence>
<evidence type="ECO:0000256" key="8">
    <source>
        <dbReference type="ARBA" id="ARBA00022801"/>
    </source>
</evidence>
<feature type="binding site" evidence="14">
    <location>
        <position position="227"/>
    </location>
    <ligand>
        <name>substrate</name>
    </ligand>
</feature>
<protein>
    <recommendedName>
        <fullName evidence="4">serine-type D-Ala-D-Ala carboxypeptidase</fullName>
        <ecNumber evidence="4">3.4.16.4</ecNumber>
    </recommendedName>
</protein>
<evidence type="ECO:0000256" key="5">
    <source>
        <dbReference type="ARBA" id="ARBA00022645"/>
    </source>
</evidence>
<comment type="function">
    <text evidence="1">Removes C-terminal D-alanyl residues from sugar-peptide cell wall precursors.</text>
</comment>
<dbReference type="GO" id="GO:0009252">
    <property type="term" value="P:peptidoglycan biosynthetic process"/>
    <property type="evidence" value="ECO:0007669"/>
    <property type="project" value="UniProtKB-KW"/>
</dbReference>
<evidence type="ECO:0000256" key="2">
    <source>
        <dbReference type="ARBA" id="ARBA00004752"/>
    </source>
</evidence>
<proteinExistence type="inferred from homology"/>
<dbReference type="PANTHER" id="PTHR21581">
    <property type="entry name" value="D-ALANYL-D-ALANINE CARBOXYPEPTIDASE"/>
    <property type="match status" value="1"/>
</dbReference>
<dbReference type="Pfam" id="PF00768">
    <property type="entry name" value="Peptidase_S11"/>
    <property type="match status" value="1"/>
</dbReference>
<evidence type="ECO:0000256" key="3">
    <source>
        <dbReference type="ARBA" id="ARBA00007164"/>
    </source>
</evidence>
<evidence type="ECO:0000256" key="12">
    <source>
        <dbReference type="ARBA" id="ARBA00034000"/>
    </source>
</evidence>
<dbReference type="InterPro" id="IPR037167">
    <property type="entry name" value="Peptidase_S11_C_sf"/>
</dbReference>
<comment type="caution">
    <text evidence="18">The sequence shown here is derived from an EMBL/GenBank/DDBJ whole genome shotgun (WGS) entry which is preliminary data.</text>
</comment>
<organism evidence="18 19">
    <name type="scientific">Candidatus Gallacutalibacter pullicola</name>
    <dbReference type="NCBI Taxonomy" id="2840830"/>
    <lineage>
        <taxon>Bacteria</taxon>
        <taxon>Bacillati</taxon>
        <taxon>Bacillota</taxon>
        <taxon>Clostridia</taxon>
        <taxon>Eubacteriales</taxon>
        <taxon>Candidatus Gallacutalibacter</taxon>
    </lineage>
</organism>
<dbReference type="InterPro" id="IPR012338">
    <property type="entry name" value="Beta-lactam/transpept-like"/>
</dbReference>
<feature type="transmembrane region" description="Helical" evidence="16">
    <location>
        <begin position="396"/>
        <end position="418"/>
    </location>
</feature>
<dbReference type="GO" id="GO:0009002">
    <property type="term" value="F:serine-type D-Ala-D-Ala carboxypeptidase activity"/>
    <property type="evidence" value="ECO:0007669"/>
    <property type="project" value="UniProtKB-EC"/>
</dbReference>
<evidence type="ECO:0000256" key="16">
    <source>
        <dbReference type="SAM" id="Phobius"/>
    </source>
</evidence>
<evidence type="ECO:0000256" key="11">
    <source>
        <dbReference type="ARBA" id="ARBA00023316"/>
    </source>
</evidence>
<dbReference type="Proteomes" id="UP000886785">
    <property type="component" value="Unassembled WGS sequence"/>
</dbReference>
<dbReference type="SMART" id="SM00936">
    <property type="entry name" value="PBP5_C"/>
    <property type="match status" value="1"/>
</dbReference>
<dbReference type="GO" id="GO:0008360">
    <property type="term" value="P:regulation of cell shape"/>
    <property type="evidence" value="ECO:0007669"/>
    <property type="project" value="UniProtKB-KW"/>
</dbReference>
<dbReference type="Gene3D" id="2.60.410.10">
    <property type="entry name" value="D-Ala-D-Ala carboxypeptidase, C-terminal domain"/>
    <property type="match status" value="1"/>
</dbReference>
<evidence type="ECO:0000313" key="18">
    <source>
        <dbReference type="EMBL" id="HIR57340.1"/>
    </source>
</evidence>
<dbReference type="SUPFAM" id="SSF56601">
    <property type="entry name" value="beta-lactamase/transpeptidase-like"/>
    <property type="match status" value="1"/>
</dbReference>
<dbReference type="AlphaFoldDB" id="A0A9D1J1L9"/>
<evidence type="ECO:0000256" key="7">
    <source>
        <dbReference type="ARBA" id="ARBA00022729"/>
    </source>
</evidence>
<keyword evidence="11" id="KW-0961">Cell wall biogenesis/degradation</keyword>
<evidence type="ECO:0000256" key="14">
    <source>
        <dbReference type="PIRSR" id="PIRSR618044-2"/>
    </source>
</evidence>